<name>A0ACB5TU91_CANBO</name>
<organism evidence="1 2">
    <name type="scientific">Candida boidinii</name>
    <name type="common">Yeast</name>
    <dbReference type="NCBI Taxonomy" id="5477"/>
    <lineage>
        <taxon>Eukaryota</taxon>
        <taxon>Fungi</taxon>
        <taxon>Dikarya</taxon>
        <taxon>Ascomycota</taxon>
        <taxon>Saccharomycotina</taxon>
        <taxon>Pichiomycetes</taxon>
        <taxon>Pichiales</taxon>
        <taxon>Pichiaceae</taxon>
        <taxon>Ogataea</taxon>
        <taxon>Ogataea/Candida clade</taxon>
    </lineage>
</organism>
<reference evidence="1" key="1">
    <citation type="submission" date="2023-04" db="EMBL/GenBank/DDBJ databases">
        <title>Candida boidinii NBRC 1967.</title>
        <authorList>
            <person name="Ichikawa N."/>
            <person name="Sato H."/>
            <person name="Tonouchi N."/>
        </authorList>
    </citation>
    <scope>NUCLEOTIDE SEQUENCE</scope>
    <source>
        <strain evidence="1">NBRC 1967</strain>
    </source>
</reference>
<dbReference type="EMBL" id="BSXV01002317">
    <property type="protein sequence ID" value="GME95471.1"/>
    <property type="molecule type" value="Genomic_DNA"/>
</dbReference>
<sequence>MNKQLIKHGFGLLRNANKGSIINHRSIIGLHGSYVKQGSINDVSFSSILSTNTLIFRRNYILAPKSITREGKDFKPITNKVKFSRTNELLRPKIFSRNAAFWKVGTNVKIFSRMLRDTGNSKLRVRILMFLAFFLVVQFIFNVMLVVLTNLYLNSFEKIPSNFGFWTSTEYRQGLVNELIKKDDNAANKNYLTTLEYIASQNNIKNDQDDGVTDLNKLGFNILTFKELNAYAARNQVDYISSYCDLLIRYALTLPTRDNANERIQSILNKSFELITHYEDVLKTEINISIFSEEKLRIQILSSIES</sequence>
<accession>A0ACB5TU91</accession>
<protein>
    <submittedName>
        <fullName evidence="1">Unnamed protein product</fullName>
    </submittedName>
</protein>
<proteinExistence type="predicted"/>
<gene>
    <name evidence="1" type="ORF">Cboi01_000392000</name>
</gene>
<evidence type="ECO:0000313" key="2">
    <source>
        <dbReference type="Proteomes" id="UP001165101"/>
    </source>
</evidence>
<evidence type="ECO:0000313" key="1">
    <source>
        <dbReference type="EMBL" id="GME95471.1"/>
    </source>
</evidence>
<dbReference type="Proteomes" id="UP001165101">
    <property type="component" value="Unassembled WGS sequence"/>
</dbReference>
<comment type="caution">
    <text evidence="1">The sequence shown here is derived from an EMBL/GenBank/DDBJ whole genome shotgun (WGS) entry which is preliminary data.</text>
</comment>
<keyword evidence="2" id="KW-1185">Reference proteome</keyword>